<evidence type="ECO:0000313" key="2">
    <source>
        <dbReference type="Proteomes" id="UP000507962"/>
    </source>
</evidence>
<gene>
    <name evidence="1" type="ORF">MSL71_5030</name>
</gene>
<reference evidence="1 2" key="1">
    <citation type="submission" date="2019-03" db="EMBL/GenBank/DDBJ databases">
        <authorList>
            <person name="Nijsse B."/>
        </authorList>
    </citation>
    <scope>NUCLEOTIDE SEQUENCE [LARGE SCALE GENOMIC DNA]</scope>
    <source>
        <strain evidence="1">Desulfoluna butyratoxydans MSL71</strain>
    </source>
</reference>
<dbReference type="EMBL" id="CAADHO010000001">
    <property type="protein sequence ID" value="VFQ42882.1"/>
    <property type="molecule type" value="Genomic_DNA"/>
</dbReference>
<dbReference type="Proteomes" id="UP000507962">
    <property type="component" value="Unassembled WGS sequence"/>
</dbReference>
<proteinExistence type="predicted"/>
<organism evidence="1 2">
    <name type="scientific">Desulfoluna butyratoxydans</name>
    <dbReference type="NCBI Taxonomy" id="231438"/>
    <lineage>
        <taxon>Bacteria</taxon>
        <taxon>Pseudomonadati</taxon>
        <taxon>Thermodesulfobacteriota</taxon>
        <taxon>Desulfobacteria</taxon>
        <taxon>Desulfobacterales</taxon>
        <taxon>Desulfolunaceae</taxon>
        <taxon>Desulfoluna</taxon>
    </lineage>
</organism>
<dbReference type="AlphaFoldDB" id="A0A4U8YMN8"/>
<dbReference type="SUPFAM" id="SSF48371">
    <property type="entry name" value="ARM repeat"/>
    <property type="match status" value="1"/>
</dbReference>
<dbReference type="InterPro" id="IPR011989">
    <property type="entry name" value="ARM-like"/>
</dbReference>
<name>A0A4U8YMN8_9BACT</name>
<dbReference type="NCBIfam" id="NF045662">
    <property type="entry name" value="DVU0298_fam"/>
    <property type="match status" value="1"/>
</dbReference>
<dbReference type="InterPro" id="IPR054701">
    <property type="entry name" value="DVU0298-like"/>
</dbReference>
<protein>
    <submittedName>
        <fullName evidence="1">Armadillo-type fold</fullName>
    </submittedName>
</protein>
<evidence type="ECO:0000313" key="1">
    <source>
        <dbReference type="EMBL" id="VFQ42882.1"/>
    </source>
</evidence>
<sequence length="231" mass="25416">MTDNDNDNPGGREIKRTLRPLLEEGTPESVKTTLLGLPLRRLVSPLIGLFCDRKEEIKWRAVTSLGMVTDALAGENLEEARVVMRRLMWTLNDESGGIGWGAPEAMGEITAVNRLLADEYHRILCSYVSEEGNFLEHEILQRGALWGLCRLAEADPEKVRPALADVRGHLRSADPVKQGLALLFAARTGDEAARPQAEELVGSSHPFTLYTGWDLATTTVGDEARKLLSAT</sequence>
<keyword evidence="2" id="KW-1185">Reference proteome</keyword>
<accession>A0A4U8YMN8</accession>
<dbReference type="Gene3D" id="1.25.10.10">
    <property type="entry name" value="Leucine-rich Repeat Variant"/>
    <property type="match status" value="1"/>
</dbReference>
<dbReference type="InterPro" id="IPR016024">
    <property type="entry name" value="ARM-type_fold"/>
</dbReference>
<dbReference type="RefSeq" id="WP_180137087.1">
    <property type="nucleotide sequence ID" value="NZ_CAADHO010000001.1"/>
</dbReference>